<name>A0ABR8R9E4_9BACI</name>
<dbReference type="PANTHER" id="PTHR43792:SF8">
    <property type="entry name" value="[RIBOSOMAL PROTEIN US5]-ALANINE N-ACETYLTRANSFERASE"/>
    <property type="match status" value="1"/>
</dbReference>
<keyword evidence="6" id="KW-1185">Reference proteome</keyword>
<feature type="domain" description="N-acetyltransferase" evidence="4">
    <location>
        <begin position="5"/>
        <end position="169"/>
    </location>
</feature>
<protein>
    <submittedName>
        <fullName evidence="5">GNAT family N-acetyltransferase</fullName>
    </submittedName>
</protein>
<organism evidence="5 6">
    <name type="scientific">Psychrobacillus faecigallinarum</name>
    <dbReference type="NCBI Taxonomy" id="2762235"/>
    <lineage>
        <taxon>Bacteria</taxon>
        <taxon>Bacillati</taxon>
        <taxon>Bacillota</taxon>
        <taxon>Bacilli</taxon>
        <taxon>Bacillales</taxon>
        <taxon>Bacillaceae</taxon>
        <taxon>Psychrobacillus</taxon>
    </lineage>
</organism>
<evidence type="ECO:0000313" key="6">
    <source>
        <dbReference type="Proteomes" id="UP000640786"/>
    </source>
</evidence>
<dbReference type="Gene3D" id="3.40.630.30">
    <property type="match status" value="1"/>
</dbReference>
<dbReference type="EMBL" id="JACSQO010000004">
    <property type="protein sequence ID" value="MBD7944418.1"/>
    <property type="molecule type" value="Genomic_DNA"/>
</dbReference>
<dbReference type="InterPro" id="IPR000182">
    <property type="entry name" value="GNAT_dom"/>
</dbReference>
<keyword evidence="2" id="KW-0012">Acyltransferase</keyword>
<evidence type="ECO:0000256" key="2">
    <source>
        <dbReference type="ARBA" id="ARBA00023315"/>
    </source>
</evidence>
<comment type="similarity">
    <text evidence="3">Belongs to the acetyltransferase family. RimJ subfamily.</text>
</comment>
<evidence type="ECO:0000256" key="3">
    <source>
        <dbReference type="ARBA" id="ARBA00038502"/>
    </source>
</evidence>
<dbReference type="InterPro" id="IPR016181">
    <property type="entry name" value="Acyl_CoA_acyltransferase"/>
</dbReference>
<dbReference type="RefSeq" id="WP_151109901.1">
    <property type="nucleotide sequence ID" value="NZ_JACSQO010000004.1"/>
</dbReference>
<dbReference type="Pfam" id="PF13302">
    <property type="entry name" value="Acetyltransf_3"/>
    <property type="match status" value="1"/>
</dbReference>
<accession>A0ABR8R9E4</accession>
<comment type="caution">
    <text evidence="5">The sequence shown here is derived from an EMBL/GenBank/DDBJ whole genome shotgun (WGS) entry which is preliminary data.</text>
</comment>
<evidence type="ECO:0000256" key="1">
    <source>
        <dbReference type="ARBA" id="ARBA00022679"/>
    </source>
</evidence>
<sequence>MNISIEMLSLDDLTDLYLFEQKNRAYFEQMVPSRGEEYYLPEIFNSRNKTLLEEQARGESYFYLIKQDNAIIGRINLVDIDKKQKRGELGYRIGEVNTGKGIASMALQMLLQTISWEEINQVDAKTTTNNIPSQKVLEKNGFQKISSHKEFYYMNGEKIEFISYRKEVEK</sequence>
<dbReference type="SUPFAM" id="SSF55729">
    <property type="entry name" value="Acyl-CoA N-acyltransferases (Nat)"/>
    <property type="match status" value="1"/>
</dbReference>
<dbReference type="InterPro" id="IPR051531">
    <property type="entry name" value="N-acetyltransferase"/>
</dbReference>
<proteinExistence type="inferred from homology"/>
<dbReference type="Proteomes" id="UP000640786">
    <property type="component" value="Unassembled WGS sequence"/>
</dbReference>
<evidence type="ECO:0000313" key="5">
    <source>
        <dbReference type="EMBL" id="MBD7944418.1"/>
    </source>
</evidence>
<reference evidence="5 6" key="1">
    <citation type="submission" date="2020-08" db="EMBL/GenBank/DDBJ databases">
        <title>A Genomic Blueprint of the Chicken Gut Microbiome.</title>
        <authorList>
            <person name="Gilroy R."/>
            <person name="Ravi A."/>
            <person name="Getino M."/>
            <person name="Pursley I."/>
            <person name="Horton D.L."/>
            <person name="Alikhan N.-F."/>
            <person name="Baker D."/>
            <person name="Gharbi K."/>
            <person name="Hall N."/>
            <person name="Watson M."/>
            <person name="Adriaenssens E.M."/>
            <person name="Foster-Nyarko E."/>
            <person name="Jarju S."/>
            <person name="Secka A."/>
            <person name="Antonio M."/>
            <person name="Oren A."/>
            <person name="Chaudhuri R."/>
            <person name="La Ragione R.M."/>
            <person name="Hildebrand F."/>
            <person name="Pallen M.J."/>
        </authorList>
    </citation>
    <scope>NUCLEOTIDE SEQUENCE [LARGE SCALE GENOMIC DNA]</scope>
    <source>
        <strain evidence="5 6">Sa2BUA9</strain>
    </source>
</reference>
<dbReference type="PROSITE" id="PS51186">
    <property type="entry name" value="GNAT"/>
    <property type="match status" value="1"/>
</dbReference>
<dbReference type="PANTHER" id="PTHR43792">
    <property type="entry name" value="GNAT FAMILY, PUTATIVE (AFU_ORTHOLOGUE AFUA_3G00765)-RELATED-RELATED"/>
    <property type="match status" value="1"/>
</dbReference>
<keyword evidence="1" id="KW-0808">Transferase</keyword>
<gene>
    <name evidence="5" type="ORF">H9650_09855</name>
</gene>
<evidence type="ECO:0000259" key="4">
    <source>
        <dbReference type="PROSITE" id="PS51186"/>
    </source>
</evidence>